<evidence type="ECO:0000256" key="1">
    <source>
        <dbReference type="SAM" id="MobiDB-lite"/>
    </source>
</evidence>
<keyword evidence="3" id="KW-1185">Reference proteome</keyword>
<dbReference type="EMBL" id="KB445641">
    <property type="protein sequence ID" value="EMD65788.1"/>
    <property type="molecule type" value="Genomic_DNA"/>
</dbReference>
<dbReference type="Proteomes" id="UP000016934">
    <property type="component" value="Unassembled WGS sequence"/>
</dbReference>
<feature type="region of interest" description="Disordered" evidence="1">
    <location>
        <begin position="93"/>
        <end position="113"/>
    </location>
</feature>
<organism evidence="2 3">
    <name type="scientific">Cochliobolus sativus (strain ND90Pr / ATCC 201652)</name>
    <name type="common">Common root rot and spot blotch fungus</name>
    <name type="synonym">Bipolaris sorokiniana</name>
    <dbReference type="NCBI Taxonomy" id="665912"/>
    <lineage>
        <taxon>Eukaryota</taxon>
        <taxon>Fungi</taxon>
        <taxon>Dikarya</taxon>
        <taxon>Ascomycota</taxon>
        <taxon>Pezizomycotina</taxon>
        <taxon>Dothideomycetes</taxon>
        <taxon>Pleosporomycetidae</taxon>
        <taxon>Pleosporales</taxon>
        <taxon>Pleosporineae</taxon>
        <taxon>Pleosporaceae</taxon>
        <taxon>Bipolaris</taxon>
    </lineage>
</organism>
<dbReference type="RefSeq" id="XP_007698838.1">
    <property type="nucleotide sequence ID" value="XM_007700648.1"/>
</dbReference>
<dbReference type="AlphaFoldDB" id="M2SES0"/>
<reference evidence="3" key="2">
    <citation type="journal article" date="2013" name="PLoS Genet.">
        <title>Comparative genome structure, secondary metabolite, and effector coding capacity across Cochliobolus pathogens.</title>
        <authorList>
            <person name="Condon B.J."/>
            <person name="Leng Y."/>
            <person name="Wu D."/>
            <person name="Bushley K.E."/>
            <person name="Ohm R.A."/>
            <person name="Otillar R."/>
            <person name="Martin J."/>
            <person name="Schackwitz W."/>
            <person name="Grimwood J."/>
            <person name="MohdZainudin N."/>
            <person name="Xue C."/>
            <person name="Wang R."/>
            <person name="Manning V.A."/>
            <person name="Dhillon B."/>
            <person name="Tu Z.J."/>
            <person name="Steffenson B.J."/>
            <person name="Salamov A."/>
            <person name="Sun H."/>
            <person name="Lowry S."/>
            <person name="LaButti K."/>
            <person name="Han J."/>
            <person name="Copeland A."/>
            <person name="Lindquist E."/>
            <person name="Barry K."/>
            <person name="Schmutz J."/>
            <person name="Baker S.E."/>
            <person name="Ciuffetti L.M."/>
            <person name="Grigoriev I.V."/>
            <person name="Zhong S."/>
            <person name="Turgeon B.G."/>
        </authorList>
    </citation>
    <scope>NUCLEOTIDE SEQUENCE [LARGE SCALE GENOMIC DNA]</scope>
    <source>
        <strain evidence="3">ND90Pr / ATCC 201652</strain>
    </source>
</reference>
<dbReference type="KEGG" id="bsc:COCSADRAFT_309754"/>
<evidence type="ECO:0000313" key="3">
    <source>
        <dbReference type="Proteomes" id="UP000016934"/>
    </source>
</evidence>
<gene>
    <name evidence="2" type="ORF">COCSADRAFT_309754</name>
</gene>
<sequence length="183" mass="20463">MQATFGNLKRLTKARGRACRVEYMARVGSDEGLRRQTPGSPRSQSPVWLSACGGHLAFLPYYCVDPPPTRDAPHLHQRFSPYAVRNRAFFPSSQRAARAPSPPVHTHHHHHPSPIHMLLPVPHLPTKHPIIAALRLRVTSKRRCICTNTRSSCGRSPAETQPIHPLALYDQAAITQFPPCLEI</sequence>
<accession>M2SES0</accession>
<protein>
    <submittedName>
        <fullName evidence="2">Uncharacterized protein</fullName>
    </submittedName>
</protein>
<name>M2SES0_COCSN</name>
<reference evidence="2 3" key="1">
    <citation type="journal article" date="2012" name="PLoS Pathog.">
        <title>Diverse lifestyles and strategies of plant pathogenesis encoded in the genomes of eighteen Dothideomycetes fungi.</title>
        <authorList>
            <person name="Ohm R.A."/>
            <person name="Feau N."/>
            <person name="Henrissat B."/>
            <person name="Schoch C.L."/>
            <person name="Horwitz B.A."/>
            <person name="Barry K.W."/>
            <person name="Condon B.J."/>
            <person name="Copeland A.C."/>
            <person name="Dhillon B."/>
            <person name="Glaser F."/>
            <person name="Hesse C.N."/>
            <person name="Kosti I."/>
            <person name="LaButti K."/>
            <person name="Lindquist E.A."/>
            <person name="Lucas S."/>
            <person name="Salamov A.A."/>
            <person name="Bradshaw R.E."/>
            <person name="Ciuffetti L."/>
            <person name="Hamelin R.C."/>
            <person name="Kema G.H.J."/>
            <person name="Lawrence C."/>
            <person name="Scott J.A."/>
            <person name="Spatafora J.W."/>
            <person name="Turgeon B.G."/>
            <person name="de Wit P.J.G.M."/>
            <person name="Zhong S."/>
            <person name="Goodwin S.B."/>
            <person name="Grigoriev I.V."/>
        </authorList>
    </citation>
    <scope>NUCLEOTIDE SEQUENCE [LARGE SCALE GENOMIC DNA]</scope>
    <source>
        <strain evidence="3">ND90Pr / ATCC 201652</strain>
    </source>
</reference>
<proteinExistence type="predicted"/>
<dbReference type="GeneID" id="19136355"/>
<evidence type="ECO:0000313" key="2">
    <source>
        <dbReference type="EMBL" id="EMD65788.1"/>
    </source>
</evidence>
<dbReference type="HOGENOM" id="CLU_1475058_0_0_1"/>